<keyword evidence="5" id="KW-0863">Zinc-finger</keyword>
<name>A0AA88HHU8_ARTSF</name>
<dbReference type="GO" id="GO:0008170">
    <property type="term" value="F:N-methyltransferase activity"/>
    <property type="evidence" value="ECO:0007669"/>
    <property type="project" value="UniProtKB-ARBA"/>
</dbReference>
<dbReference type="AlphaFoldDB" id="A0AA88HHU8"/>
<keyword evidence="9" id="KW-1185">Reference proteome</keyword>
<dbReference type="Gene3D" id="2.170.270.10">
    <property type="entry name" value="SET domain"/>
    <property type="match status" value="1"/>
</dbReference>
<dbReference type="InterPro" id="IPR002893">
    <property type="entry name" value="Znf_MYND"/>
</dbReference>
<evidence type="ECO:0000256" key="5">
    <source>
        <dbReference type="ARBA" id="ARBA00022771"/>
    </source>
</evidence>
<dbReference type="GO" id="GO:0008270">
    <property type="term" value="F:zinc ion binding"/>
    <property type="evidence" value="ECO:0007669"/>
    <property type="project" value="UniProtKB-KW"/>
</dbReference>
<dbReference type="Pfam" id="PF00856">
    <property type="entry name" value="SET"/>
    <property type="match status" value="1"/>
</dbReference>
<dbReference type="GO" id="GO:0042826">
    <property type="term" value="F:histone deacetylase binding"/>
    <property type="evidence" value="ECO:0007669"/>
    <property type="project" value="TreeGrafter"/>
</dbReference>
<protein>
    <recommendedName>
        <fullName evidence="7">SET domain-containing protein</fullName>
    </recommendedName>
</protein>
<accession>A0AA88HHU8</accession>
<keyword evidence="2" id="KW-0808">Transferase</keyword>
<reference evidence="8" key="1">
    <citation type="submission" date="2023-07" db="EMBL/GenBank/DDBJ databases">
        <title>Chromosome-level genome assembly of Artemia franciscana.</title>
        <authorList>
            <person name="Jo E."/>
        </authorList>
    </citation>
    <scope>NUCLEOTIDE SEQUENCE</scope>
    <source>
        <tissue evidence="8">Whole body</tissue>
    </source>
</reference>
<dbReference type="GO" id="GO:0005634">
    <property type="term" value="C:nucleus"/>
    <property type="evidence" value="ECO:0007669"/>
    <property type="project" value="TreeGrafter"/>
</dbReference>
<dbReference type="Proteomes" id="UP001187531">
    <property type="component" value="Unassembled WGS sequence"/>
</dbReference>
<evidence type="ECO:0000313" key="8">
    <source>
        <dbReference type="EMBL" id="KAK2712255.1"/>
    </source>
</evidence>
<evidence type="ECO:0000256" key="1">
    <source>
        <dbReference type="ARBA" id="ARBA00022603"/>
    </source>
</evidence>
<keyword evidence="4" id="KW-0479">Metal-binding</keyword>
<keyword evidence="3" id="KW-0949">S-adenosyl-L-methionine</keyword>
<dbReference type="PROSITE" id="PS50280">
    <property type="entry name" value="SET"/>
    <property type="match status" value="1"/>
</dbReference>
<evidence type="ECO:0000256" key="4">
    <source>
        <dbReference type="ARBA" id="ARBA00022723"/>
    </source>
</evidence>
<dbReference type="PANTHER" id="PTHR46165">
    <property type="entry name" value="SET AND MYND DOMAIN-CONTAINING PROTEIN 4"/>
    <property type="match status" value="1"/>
</dbReference>
<dbReference type="InterPro" id="IPR001214">
    <property type="entry name" value="SET_dom"/>
</dbReference>
<evidence type="ECO:0000256" key="6">
    <source>
        <dbReference type="ARBA" id="ARBA00022833"/>
    </source>
</evidence>
<dbReference type="InterPro" id="IPR046341">
    <property type="entry name" value="SET_dom_sf"/>
</dbReference>
<dbReference type="Gene3D" id="6.10.140.2220">
    <property type="match status" value="1"/>
</dbReference>
<dbReference type="SUPFAM" id="SSF48452">
    <property type="entry name" value="TPR-like"/>
    <property type="match status" value="1"/>
</dbReference>
<evidence type="ECO:0000259" key="7">
    <source>
        <dbReference type="PROSITE" id="PS50280"/>
    </source>
</evidence>
<evidence type="ECO:0000256" key="2">
    <source>
        <dbReference type="ARBA" id="ARBA00022679"/>
    </source>
</evidence>
<proteinExistence type="predicted"/>
<gene>
    <name evidence="8" type="ORF">QYM36_011069</name>
</gene>
<dbReference type="Gene3D" id="1.10.220.160">
    <property type="match status" value="1"/>
</dbReference>
<dbReference type="GO" id="GO:0032259">
    <property type="term" value="P:methylation"/>
    <property type="evidence" value="ECO:0007669"/>
    <property type="project" value="UniProtKB-KW"/>
</dbReference>
<keyword evidence="6" id="KW-0862">Zinc</keyword>
<dbReference type="CDD" id="cd20071">
    <property type="entry name" value="SET_SMYD"/>
    <property type="match status" value="1"/>
</dbReference>
<organism evidence="8 9">
    <name type="scientific">Artemia franciscana</name>
    <name type="common">Brine shrimp</name>
    <name type="synonym">Artemia sanfranciscana</name>
    <dbReference type="NCBI Taxonomy" id="6661"/>
    <lineage>
        <taxon>Eukaryota</taxon>
        <taxon>Metazoa</taxon>
        <taxon>Ecdysozoa</taxon>
        <taxon>Arthropoda</taxon>
        <taxon>Crustacea</taxon>
        <taxon>Branchiopoda</taxon>
        <taxon>Anostraca</taxon>
        <taxon>Artemiidae</taxon>
        <taxon>Artemia</taxon>
    </lineage>
</organism>
<evidence type="ECO:0000256" key="3">
    <source>
        <dbReference type="ARBA" id="ARBA00022691"/>
    </source>
</evidence>
<dbReference type="InterPro" id="IPR052097">
    <property type="entry name" value="SET-MYND_domain_protein"/>
</dbReference>
<dbReference type="PANTHER" id="PTHR46165:SF6">
    <property type="entry name" value="SET AND MYND DOMAIN-CONTAINING PROTEIN 4-LIKE PROTEIN"/>
    <property type="match status" value="1"/>
</dbReference>
<feature type="domain" description="SET" evidence="7">
    <location>
        <begin position="201"/>
        <end position="460"/>
    </location>
</feature>
<dbReference type="Pfam" id="PF01753">
    <property type="entry name" value="zf-MYND"/>
    <property type="match status" value="1"/>
</dbReference>
<dbReference type="GO" id="GO:0005737">
    <property type="term" value="C:cytoplasm"/>
    <property type="evidence" value="ECO:0007669"/>
    <property type="project" value="TreeGrafter"/>
</dbReference>
<dbReference type="PROSITE" id="PS01360">
    <property type="entry name" value="ZF_MYND_1"/>
    <property type="match status" value="1"/>
</dbReference>
<comment type="caution">
    <text evidence="8">The sequence shown here is derived from an EMBL/GenBank/DDBJ whole genome shotgun (WGS) entry which is preliminary data.</text>
</comment>
<dbReference type="Gene3D" id="1.25.40.10">
    <property type="entry name" value="Tetratricopeptide repeat domain"/>
    <property type="match status" value="1"/>
</dbReference>
<dbReference type="SUPFAM" id="SSF144232">
    <property type="entry name" value="HIT/MYND zinc finger-like"/>
    <property type="match status" value="1"/>
</dbReference>
<dbReference type="InterPro" id="IPR011990">
    <property type="entry name" value="TPR-like_helical_dom_sf"/>
</dbReference>
<sequence>MEALLLSKIISTMAVQGETEYFEEENVEDSLHVMFGVLTQHVFFDRSKITSKKSKIEFEYYKQKGNQAFVSRDLNLALEDYKTACKFASRKEDLALCYGNMSAVLFEFGKYLKCLEAVSEALFNGYPREKFYKIFKRTQECFTKLGLARILPVYSINSYETLSSILRESISMLKSEKPFPIPNFALKYVGRKDFKRNTDIPTVSEAVSITWDVERGSSMVAVADISPGDLILVEKPVAKSLDLKNSVCYECFVPVQVPYPCENCVYVIFCSPKCKEIALNYHKRECPFLPLIREGDFGAAWAVRLICQSTPQEFIDQTVEVFCGQTRTVYGKICELRSRTDKADVLSKINMSYTTCLVTKLMEDYFRGCTTTIRSRVGLLSDVMYHVAFVTAKLLSASMYNRAAVNSIPLENDGITLGLSYSRINHSCDNNVIPYDIGTERFLVARRPIKKGDEVLTNYHYQFVDGTYYEHRINRHLFLRNYNFDCCCSFCETPPACVVERDDDLTVQILEVHTFICETCKEKYDWTDSDPNERQVCDKCKSSVPFHALHSKFTGMKLRAKAILCCNNFNEETRFNELLNLIGDFHLLCGSPSYYGIMLEKKLQDVLRDFAKEAASFEGK</sequence>
<dbReference type="EMBL" id="JAVRJZ010000015">
    <property type="protein sequence ID" value="KAK2712255.1"/>
    <property type="molecule type" value="Genomic_DNA"/>
</dbReference>
<dbReference type="SUPFAM" id="SSF82199">
    <property type="entry name" value="SET domain"/>
    <property type="match status" value="1"/>
</dbReference>
<keyword evidence="1" id="KW-0489">Methyltransferase</keyword>
<dbReference type="GO" id="GO:0008757">
    <property type="term" value="F:S-adenosylmethionine-dependent methyltransferase activity"/>
    <property type="evidence" value="ECO:0007669"/>
    <property type="project" value="UniProtKB-ARBA"/>
</dbReference>
<dbReference type="GO" id="GO:0008276">
    <property type="term" value="F:protein methyltransferase activity"/>
    <property type="evidence" value="ECO:0007669"/>
    <property type="project" value="UniProtKB-ARBA"/>
</dbReference>
<evidence type="ECO:0000313" key="9">
    <source>
        <dbReference type="Proteomes" id="UP001187531"/>
    </source>
</evidence>